<proteinExistence type="predicted"/>
<name>A0A182I4D4_ANOAR</name>
<feature type="compositionally biased region" description="Basic and acidic residues" evidence="1">
    <location>
        <begin position="444"/>
        <end position="464"/>
    </location>
</feature>
<dbReference type="EMBL" id="APCN01002303">
    <property type="status" value="NOT_ANNOTATED_CDS"/>
    <property type="molecule type" value="Genomic_DNA"/>
</dbReference>
<reference evidence="3" key="1">
    <citation type="submission" date="2022-08" db="UniProtKB">
        <authorList>
            <consortium name="EnsemblMetazoa"/>
        </authorList>
    </citation>
    <scope>IDENTIFICATION</scope>
    <source>
        <strain evidence="3">Dongola</strain>
    </source>
</reference>
<evidence type="ECO:0000256" key="1">
    <source>
        <dbReference type="SAM" id="MobiDB-lite"/>
    </source>
</evidence>
<feature type="region of interest" description="Disordered" evidence="1">
    <location>
        <begin position="295"/>
        <end position="317"/>
    </location>
</feature>
<evidence type="ECO:0000313" key="4">
    <source>
        <dbReference type="Proteomes" id="UP000075840"/>
    </source>
</evidence>
<keyword evidence="2" id="KW-0812">Transmembrane</keyword>
<feature type="compositionally biased region" description="Polar residues" evidence="1">
    <location>
        <begin position="381"/>
        <end position="391"/>
    </location>
</feature>
<dbReference type="EnsemblMetazoa" id="AARA008431-RA">
    <property type="protein sequence ID" value="AARA008431-PA"/>
    <property type="gene ID" value="AARA008431"/>
</dbReference>
<evidence type="ECO:0000256" key="2">
    <source>
        <dbReference type="SAM" id="Phobius"/>
    </source>
</evidence>
<feature type="region of interest" description="Disordered" evidence="1">
    <location>
        <begin position="372"/>
        <end position="464"/>
    </location>
</feature>
<keyword evidence="4" id="KW-1185">Reference proteome</keyword>
<feature type="transmembrane region" description="Helical" evidence="2">
    <location>
        <begin position="137"/>
        <end position="160"/>
    </location>
</feature>
<feature type="compositionally biased region" description="Basic and acidic residues" evidence="1">
    <location>
        <begin position="423"/>
        <end position="435"/>
    </location>
</feature>
<dbReference type="Proteomes" id="UP000075840">
    <property type="component" value="Unassembled WGS sequence"/>
</dbReference>
<accession>A0A182I4D4</accession>
<feature type="transmembrane region" description="Helical" evidence="2">
    <location>
        <begin position="16"/>
        <end position="40"/>
    </location>
</feature>
<feature type="transmembrane region" description="Helical" evidence="2">
    <location>
        <begin position="99"/>
        <end position="125"/>
    </location>
</feature>
<dbReference type="VEuPathDB" id="VectorBase:AARA008431"/>
<dbReference type="RefSeq" id="XP_040151138.1">
    <property type="nucleotide sequence ID" value="XM_040295204.1"/>
</dbReference>
<feature type="transmembrane region" description="Helical" evidence="2">
    <location>
        <begin position="200"/>
        <end position="226"/>
    </location>
</feature>
<dbReference type="AlphaFoldDB" id="A0A182I4D4"/>
<organism evidence="3 4">
    <name type="scientific">Anopheles arabiensis</name>
    <name type="common">Mosquito</name>
    <dbReference type="NCBI Taxonomy" id="7173"/>
    <lineage>
        <taxon>Eukaryota</taxon>
        <taxon>Metazoa</taxon>
        <taxon>Ecdysozoa</taxon>
        <taxon>Arthropoda</taxon>
        <taxon>Hexapoda</taxon>
        <taxon>Insecta</taxon>
        <taxon>Pterygota</taxon>
        <taxon>Neoptera</taxon>
        <taxon>Endopterygota</taxon>
        <taxon>Diptera</taxon>
        <taxon>Nematocera</taxon>
        <taxon>Culicoidea</taxon>
        <taxon>Culicidae</taxon>
        <taxon>Anophelinae</taxon>
        <taxon>Anopheles</taxon>
    </lineage>
</organism>
<dbReference type="KEGG" id="aara:120893377"/>
<evidence type="ECO:0000313" key="3">
    <source>
        <dbReference type="EnsemblMetazoa" id="AARA008431-PA"/>
    </source>
</evidence>
<protein>
    <submittedName>
        <fullName evidence="3">Uncharacterized protein</fullName>
    </submittedName>
</protein>
<dbReference type="GeneID" id="120893377"/>
<feature type="region of interest" description="Disordered" evidence="1">
    <location>
        <begin position="237"/>
        <end position="261"/>
    </location>
</feature>
<sequence length="464" mass="51703">MGFSCTLCGLGPRMTVFVIGTITLAFSLLMAGLATTAILAHNCEIDMTQSKETYGLYLFYFRSEECGPVDLKYLGIDVGNIINVPELFADKTDAVERTFVFAIVSVALHGALAVTTVLLFGTMCISCLGRSCVVVGFYPWILAMFLVLALDVTGFVTYLIDFINVMDLNGVIKLLEVEDSPQVREVLGQVDDIYYIAPSLFMWLAFSKAVVFWFMFLLFLAVVISLSMTQWKENKPAPAYHDSMQPRQVMHPTSSAPVERQDTHPSATRYLDQAPQQQLPTVHQPAHEHLPRIYPPMPPPNQLQLPHSDPNVRRSVEPLNDAYDSSSFREDSIPYLSVPAHESPIPMPLHVKQTVDPFHDKRFSYLPGQPAPFSYLAGPPQSGNSPRSSVTAPPEVRNQLPWSYFPAADDKKPAGKRFTSTLTEEKDFPGEEKQLPTHKGGAFPDDRSSVTTDEGKWSGPEYKY</sequence>
<keyword evidence="2" id="KW-0472">Membrane</keyword>
<dbReference type="VEuPathDB" id="VectorBase:AARA21_014876"/>
<keyword evidence="2" id="KW-1133">Transmembrane helix</keyword>